<dbReference type="EMBL" id="FQWB01000001">
    <property type="protein sequence ID" value="SHF75615.1"/>
    <property type="molecule type" value="Genomic_DNA"/>
</dbReference>
<sequence>MKTYLSLKSIFLYSESSKTKFYTEFGSKLNVIYGPNTAGKSTLIQLILFAFGINDNKFKLVKILSENIFVRLNIIIEKNGVSENYIFIRKDETLYIKDGNSKVSVFNGMGANNSVEHVKLKHFFSELFNFKLTLESKDGIVPAPMETIFLPYYVSQDVGWVYLRKSFTNLDFYKNFREDFLDYYLGIINDSDKEEKKRLELDLQAKRQQLNFYITFEKTNEVISDSIILNKALEGKGDEFINQISQKKNVLLEYENKYIKLSNALTFSSQRLAVVSKVNRNHNQQFPGKDPCPTCKQILPSKIQDVYEHYQEENDTIKLKASLSEDNKELQSKLNSLNKKITELREELNYENKKFLKYSDNDITLDDFIKSKANLVLDKSIIENIGTLSLEVDALSEKLKKFNSDESLGFERAKKNKIFKNYYQLNNVLLDVPKVEDDRFNNVYELSSFPFQGVQLHLAVLSYHLSFNKIINDTKNIHRLPFIMDSVFKEDIDGPNRERILKFINQNKPTDIQTIISIADSKEKDPKLSHYKKAVFDKETHYILIGNYVDKESLLSECNMETFGKIINDSYEIMETV</sequence>
<keyword evidence="1" id="KW-0175">Coiled coil</keyword>
<keyword evidence="3" id="KW-1185">Reference proteome</keyword>
<protein>
    <recommendedName>
        <fullName evidence="4">AAA domain-containing protein</fullName>
    </recommendedName>
</protein>
<proteinExistence type="predicted"/>
<evidence type="ECO:0000313" key="3">
    <source>
        <dbReference type="Proteomes" id="UP000184516"/>
    </source>
</evidence>
<reference evidence="3" key="1">
    <citation type="submission" date="2016-11" db="EMBL/GenBank/DDBJ databases">
        <authorList>
            <person name="Varghese N."/>
            <person name="Submissions S."/>
        </authorList>
    </citation>
    <scope>NUCLEOTIDE SEQUENCE [LARGE SCALE GENOMIC DNA]</scope>
    <source>
        <strain evidence="3">DSM 19978</strain>
    </source>
</reference>
<organism evidence="2 3">
    <name type="scientific">Flavobacterium fluvii</name>
    <dbReference type="NCBI Taxonomy" id="468056"/>
    <lineage>
        <taxon>Bacteria</taxon>
        <taxon>Pseudomonadati</taxon>
        <taxon>Bacteroidota</taxon>
        <taxon>Flavobacteriia</taxon>
        <taxon>Flavobacteriales</taxon>
        <taxon>Flavobacteriaceae</taxon>
        <taxon>Flavobacterium</taxon>
    </lineage>
</organism>
<dbReference type="RefSeq" id="WP_073367308.1">
    <property type="nucleotide sequence ID" value="NZ_FQWB01000001.1"/>
</dbReference>
<accession>A0A1M5E8W6</accession>
<gene>
    <name evidence="2" type="ORF">SAMN05443549_101240</name>
</gene>
<dbReference type="Proteomes" id="UP000184516">
    <property type="component" value="Unassembled WGS sequence"/>
</dbReference>
<dbReference type="OrthoDB" id="853948at2"/>
<dbReference type="Gene3D" id="3.40.50.300">
    <property type="entry name" value="P-loop containing nucleotide triphosphate hydrolases"/>
    <property type="match status" value="1"/>
</dbReference>
<evidence type="ECO:0000256" key="1">
    <source>
        <dbReference type="SAM" id="Coils"/>
    </source>
</evidence>
<evidence type="ECO:0000313" key="2">
    <source>
        <dbReference type="EMBL" id="SHF75615.1"/>
    </source>
</evidence>
<dbReference type="AlphaFoldDB" id="A0A1M5E8W6"/>
<dbReference type="STRING" id="468056.SAMN05443549_101240"/>
<dbReference type="SUPFAM" id="SSF52540">
    <property type="entry name" value="P-loop containing nucleoside triphosphate hydrolases"/>
    <property type="match status" value="1"/>
</dbReference>
<evidence type="ECO:0008006" key="4">
    <source>
        <dbReference type="Google" id="ProtNLM"/>
    </source>
</evidence>
<dbReference type="InterPro" id="IPR027417">
    <property type="entry name" value="P-loop_NTPase"/>
</dbReference>
<name>A0A1M5E8W6_9FLAO</name>
<feature type="coiled-coil region" evidence="1">
    <location>
        <begin position="320"/>
        <end position="354"/>
    </location>
</feature>